<dbReference type="Proteomes" id="UP000554488">
    <property type="component" value="Unassembled WGS sequence"/>
</dbReference>
<accession>A0A849XSW0</accession>
<dbReference type="GeneID" id="92824660"/>
<evidence type="ECO:0000313" key="1">
    <source>
        <dbReference type="EMBL" id="NUN86134.1"/>
    </source>
</evidence>
<dbReference type="AlphaFoldDB" id="A0A849XSW0"/>
<protein>
    <submittedName>
        <fullName evidence="1">Uncharacterized protein</fullName>
    </submittedName>
</protein>
<reference evidence="1 2" key="2">
    <citation type="submission" date="2020-07" db="EMBL/GenBank/DDBJ databases">
        <title>Bacterial metabolism rescues the inhibition of intestinal drug absorption by food and drug additives.</title>
        <authorList>
            <person name="Zou L."/>
            <person name="Spanogiannopoulos P."/>
            <person name="Chien H.-C."/>
            <person name="Pieper L.M."/>
            <person name="Cai W."/>
            <person name="Khuri N."/>
            <person name="Pottel J."/>
            <person name="Vora B."/>
            <person name="Ni Z."/>
            <person name="Tsakalozou E."/>
            <person name="Zhang W."/>
            <person name="Shoichet B.K."/>
            <person name="Giacomini K.M."/>
            <person name="Turnbaugh P.J."/>
        </authorList>
    </citation>
    <scope>NUCLEOTIDE SEQUENCE [LARGE SCALE GENOMIC DNA]</scope>
    <source>
        <strain evidence="1 2">F22</strain>
    </source>
</reference>
<dbReference type="RefSeq" id="WP_008370787.1">
    <property type="nucleotide sequence ID" value="NZ_CP070062.1"/>
</dbReference>
<evidence type="ECO:0000313" key="2">
    <source>
        <dbReference type="Proteomes" id="UP000554488"/>
    </source>
</evidence>
<dbReference type="EMBL" id="JABWDC010000016">
    <property type="protein sequence ID" value="NUN86134.1"/>
    <property type="molecule type" value="Genomic_DNA"/>
</dbReference>
<comment type="caution">
    <text evidence="1">The sequence shown here is derived from an EMBL/GenBank/DDBJ whole genome shotgun (WGS) entry which is preliminary data.</text>
</comment>
<organism evidence="1 2">
    <name type="scientific">Coprococcus comes</name>
    <dbReference type="NCBI Taxonomy" id="410072"/>
    <lineage>
        <taxon>Bacteria</taxon>
        <taxon>Bacillati</taxon>
        <taxon>Bacillota</taxon>
        <taxon>Clostridia</taxon>
        <taxon>Lachnospirales</taxon>
        <taxon>Lachnospiraceae</taxon>
        <taxon>Coprococcus</taxon>
    </lineage>
</organism>
<name>A0A849XSW0_9FIRM</name>
<reference evidence="1 2" key="1">
    <citation type="submission" date="2020-04" db="EMBL/GenBank/DDBJ databases">
        <authorList>
            <person name="Pieper L."/>
        </authorList>
    </citation>
    <scope>NUCLEOTIDE SEQUENCE [LARGE SCALE GENOMIC DNA]</scope>
    <source>
        <strain evidence="1 2">F22</strain>
    </source>
</reference>
<sequence>MEFLKHPMRNPARIGHFRCKSLLKSSGADATAAKRQAILDLNTEEQDD</sequence>
<proteinExistence type="predicted"/>
<gene>
    <name evidence="1" type="ORF">HUU93_05850</name>
</gene>